<accession>A0A4S4ED26</accession>
<feature type="compositionally biased region" description="Basic and acidic residues" evidence="1">
    <location>
        <begin position="1"/>
        <end position="17"/>
    </location>
</feature>
<keyword evidence="3" id="KW-1185">Reference proteome</keyword>
<sequence>MESENREAKSNARDKTLTRLQKCAPPALRLDQITTNASNNYPSSNESNAIPLLSPLILSPLTMQEEEGEEKLFMESNDEKDSNTNNNLTFTVPQQSFNGWQHPAVEALPDASSLFTFFQSQCVLVNRVQ</sequence>
<reference evidence="2 3" key="1">
    <citation type="journal article" date="2018" name="Proc. Natl. Acad. Sci. U.S.A.">
        <title>Draft genome sequence of Camellia sinensis var. sinensis provides insights into the evolution of the tea genome and tea quality.</title>
        <authorList>
            <person name="Wei C."/>
            <person name="Yang H."/>
            <person name="Wang S."/>
            <person name="Zhao J."/>
            <person name="Liu C."/>
            <person name="Gao L."/>
            <person name="Xia E."/>
            <person name="Lu Y."/>
            <person name="Tai Y."/>
            <person name="She G."/>
            <person name="Sun J."/>
            <person name="Cao H."/>
            <person name="Tong W."/>
            <person name="Gao Q."/>
            <person name="Li Y."/>
            <person name="Deng W."/>
            <person name="Jiang X."/>
            <person name="Wang W."/>
            <person name="Chen Q."/>
            <person name="Zhang S."/>
            <person name="Li H."/>
            <person name="Wu J."/>
            <person name="Wang P."/>
            <person name="Li P."/>
            <person name="Shi C."/>
            <person name="Zheng F."/>
            <person name="Jian J."/>
            <person name="Huang B."/>
            <person name="Shan D."/>
            <person name="Shi M."/>
            <person name="Fang C."/>
            <person name="Yue Y."/>
            <person name="Li F."/>
            <person name="Li D."/>
            <person name="Wei S."/>
            <person name="Han B."/>
            <person name="Jiang C."/>
            <person name="Yin Y."/>
            <person name="Xia T."/>
            <person name="Zhang Z."/>
            <person name="Bennetzen J.L."/>
            <person name="Zhao S."/>
            <person name="Wan X."/>
        </authorList>
    </citation>
    <scope>NUCLEOTIDE SEQUENCE [LARGE SCALE GENOMIC DNA]</scope>
    <source>
        <strain evidence="3">cv. Shuchazao</strain>
        <tissue evidence="2">Leaf</tissue>
    </source>
</reference>
<dbReference type="InterPro" id="IPR040381">
    <property type="entry name" value="At4g14450-like"/>
</dbReference>
<protein>
    <submittedName>
        <fullName evidence="2">Uncharacterized protein</fullName>
    </submittedName>
</protein>
<evidence type="ECO:0000313" key="3">
    <source>
        <dbReference type="Proteomes" id="UP000306102"/>
    </source>
</evidence>
<feature type="compositionally biased region" description="Basic and acidic residues" evidence="1">
    <location>
        <begin position="70"/>
        <end position="82"/>
    </location>
</feature>
<gene>
    <name evidence="2" type="ORF">TEA_024062</name>
</gene>
<feature type="region of interest" description="Disordered" evidence="1">
    <location>
        <begin position="1"/>
        <end position="21"/>
    </location>
</feature>
<name>A0A4S4ED26_CAMSN</name>
<comment type="caution">
    <text evidence="2">The sequence shown here is derived from an EMBL/GenBank/DDBJ whole genome shotgun (WGS) entry which is preliminary data.</text>
</comment>
<dbReference type="AlphaFoldDB" id="A0A4S4ED26"/>
<feature type="region of interest" description="Disordered" evidence="1">
    <location>
        <begin position="67"/>
        <end position="93"/>
    </location>
</feature>
<evidence type="ECO:0000256" key="1">
    <source>
        <dbReference type="SAM" id="MobiDB-lite"/>
    </source>
</evidence>
<evidence type="ECO:0000313" key="2">
    <source>
        <dbReference type="EMBL" id="THG13626.1"/>
    </source>
</evidence>
<dbReference type="EMBL" id="SDRB02005806">
    <property type="protein sequence ID" value="THG13626.1"/>
    <property type="molecule type" value="Genomic_DNA"/>
</dbReference>
<dbReference type="PANTHER" id="PTHR33912">
    <property type="entry name" value="OS01G0939400 PROTEIN"/>
    <property type="match status" value="1"/>
</dbReference>
<organism evidence="2 3">
    <name type="scientific">Camellia sinensis var. sinensis</name>
    <name type="common">China tea</name>
    <dbReference type="NCBI Taxonomy" id="542762"/>
    <lineage>
        <taxon>Eukaryota</taxon>
        <taxon>Viridiplantae</taxon>
        <taxon>Streptophyta</taxon>
        <taxon>Embryophyta</taxon>
        <taxon>Tracheophyta</taxon>
        <taxon>Spermatophyta</taxon>
        <taxon>Magnoliopsida</taxon>
        <taxon>eudicotyledons</taxon>
        <taxon>Gunneridae</taxon>
        <taxon>Pentapetalae</taxon>
        <taxon>asterids</taxon>
        <taxon>Ericales</taxon>
        <taxon>Theaceae</taxon>
        <taxon>Camellia</taxon>
    </lineage>
</organism>
<feature type="compositionally biased region" description="Polar residues" evidence="1">
    <location>
        <begin position="83"/>
        <end position="93"/>
    </location>
</feature>
<dbReference type="Proteomes" id="UP000306102">
    <property type="component" value="Unassembled WGS sequence"/>
</dbReference>
<dbReference type="PANTHER" id="PTHR33912:SF5">
    <property type="entry name" value="F22G5.17"/>
    <property type="match status" value="1"/>
</dbReference>
<proteinExistence type="predicted"/>